<name>A0AAE1RZB1_9SOLA</name>
<keyword evidence="3" id="KW-1185">Reference proteome</keyword>
<feature type="compositionally biased region" description="Polar residues" evidence="1">
    <location>
        <begin position="9"/>
        <end position="22"/>
    </location>
</feature>
<dbReference type="EMBL" id="JAVYJV010000010">
    <property type="protein sequence ID" value="KAK4360658.1"/>
    <property type="molecule type" value="Genomic_DNA"/>
</dbReference>
<evidence type="ECO:0000313" key="2">
    <source>
        <dbReference type="EMBL" id="KAK4360658.1"/>
    </source>
</evidence>
<dbReference type="Proteomes" id="UP001291623">
    <property type="component" value="Unassembled WGS sequence"/>
</dbReference>
<feature type="region of interest" description="Disordered" evidence="1">
    <location>
        <begin position="1"/>
        <end position="39"/>
    </location>
</feature>
<organism evidence="2 3">
    <name type="scientific">Anisodus tanguticus</name>
    <dbReference type="NCBI Taxonomy" id="243964"/>
    <lineage>
        <taxon>Eukaryota</taxon>
        <taxon>Viridiplantae</taxon>
        <taxon>Streptophyta</taxon>
        <taxon>Embryophyta</taxon>
        <taxon>Tracheophyta</taxon>
        <taxon>Spermatophyta</taxon>
        <taxon>Magnoliopsida</taxon>
        <taxon>eudicotyledons</taxon>
        <taxon>Gunneridae</taxon>
        <taxon>Pentapetalae</taxon>
        <taxon>asterids</taxon>
        <taxon>lamiids</taxon>
        <taxon>Solanales</taxon>
        <taxon>Solanaceae</taxon>
        <taxon>Solanoideae</taxon>
        <taxon>Hyoscyameae</taxon>
        <taxon>Anisodus</taxon>
    </lineage>
</organism>
<dbReference type="AlphaFoldDB" id="A0AAE1RZB1"/>
<feature type="compositionally biased region" description="Polar residues" evidence="1">
    <location>
        <begin position="128"/>
        <end position="145"/>
    </location>
</feature>
<evidence type="ECO:0000256" key="1">
    <source>
        <dbReference type="SAM" id="MobiDB-lite"/>
    </source>
</evidence>
<accession>A0AAE1RZB1</accession>
<sequence length="214" mass="24552">MERNKPQVYGQNANRGRSTGNNIGIRERLPPRKTGQGYNTYTVSRGDSSRMMNRLKSQMVAYLDSRKSTSVEQEITKNIPHLLFVPLTRQGPQIAGNPYRLKKKYKLQYAGLQWHQVRNTGCWLRNNTTNKSAETPRTGGWTQMGSPRPTGICTFKIDPHGPKRLISTPPTKDTSRSNEQLDRSFFLIPAKFLDIYEMLSPSHEPNNRESEERE</sequence>
<proteinExistence type="predicted"/>
<evidence type="ECO:0000313" key="3">
    <source>
        <dbReference type="Proteomes" id="UP001291623"/>
    </source>
</evidence>
<feature type="region of interest" description="Disordered" evidence="1">
    <location>
        <begin position="128"/>
        <end position="179"/>
    </location>
</feature>
<comment type="caution">
    <text evidence="2">The sequence shown here is derived from an EMBL/GenBank/DDBJ whole genome shotgun (WGS) entry which is preliminary data.</text>
</comment>
<gene>
    <name evidence="2" type="ORF">RND71_019610</name>
</gene>
<reference evidence="2" key="1">
    <citation type="submission" date="2023-12" db="EMBL/GenBank/DDBJ databases">
        <title>Genome assembly of Anisodus tanguticus.</title>
        <authorList>
            <person name="Wang Y.-J."/>
        </authorList>
    </citation>
    <scope>NUCLEOTIDE SEQUENCE</scope>
    <source>
        <strain evidence="2">KB-2021</strain>
        <tissue evidence="2">Leaf</tissue>
    </source>
</reference>
<protein>
    <submittedName>
        <fullName evidence="2">Uncharacterized protein</fullName>
    </submittedName>
</protein>